<evidence type="ECO:0000313" key="2">
    <source>
        <dbReference type="EMBL" id="EPS92607.1"/>
    </source>
</evidence>
<feature type="compositionally biased region" description="Acidic residues" evidence="1">
    <location>
        <begin position="416"/>
        <end position="426"/>
    </location>
</feature>
<dbReference type="EMBL" id="KE504440">
    <property type="protein sequence ID" value="EPS92607.1"/>
    <property type="molecule type" value="Genomic_DNA"/>
</dbReference>
<accession>S8DHY7</accession>
<protein>
    <submittedName>
        <fullName evidence="2">Uncharacterized protein</fullName>
    </submittedName>
</protein>
<proteinExistence type="predicted"/>
<sequence length="438" mass="49505">MTGSDIHERPGVTLSTHESNTMFHHLGCLPALWMTKGVLCLNLHTIHYMSVFDRQGKKKVPDGLHGVSFYHETYPWSYIETAKSQGLYTSPTNTNTLHESVDVLSAAQIHDFLMHNISMWQVGKSQQLIAADCFNVKEMMPPNGTKKWASGLDEKHDFRITDLRLETAVFDTLQQQLTRMKPDYAGLLARSGPYYAKPRDPNSTVGDTCFGGPYCAMWFHFSASDPRALQLLAEGINGCKSNKWWLETGLAIRVLDYDDYTETEKTAVHAFLAVVAADYEEKLRNLAQVLDRRKIWRAIVIHCKKKKVPLEEAKRRGQEFLDYCQKLRDAADNNDLAVYFRGIIPSLARQLREGAEATARGRVLVNSTDTEQEVYNQEMAKPNDVPYSKAAGKRTLDLFDELYNDTSDTKRSRTDFEDDEEDEEDGSSVAGGDEGPNA</sequence>
<feature type="region of interest" description="Disordered" evidence="1">
    <location>
        <begin position="402"/>
        <end position="438"/>
    </location>
</feature>
<dbReference type="AlphaFoldDB" id="S8DHY7"/>
<name>S8DHY7_FOMSC</name>
<evidence type="ECO:0000313" key="3">
    <source>
        <dbReference type="Proteomes" id="UP000015241"/>
    </source>
</evidence>
<keyword evidence="3" id="KW-1185">Reference proteome</keyword>
<reference evidence="2 3" key="1">
    <citation type="journal article" date="2012" name="Science">
        <title>The Paleozoic origin of enzymatic lignin decomposition reconstructed from 31 fungal genomes.</title>
        <authorList>
            <person name="Floudas D."/>
            <person name="Binder M."/>
            <person name="Riley R."/>
            <person name="Barry K."/>
            <person name="Blanchette R.A."/>
            <person name="Henrissat B."/>
            <person name="Martinez A.T."/>
            <person name="Otillar R."/>
            <person name="Spatafora J.W."/>
            <person name="Yadav J.S."/>
            <person name="Aerts A."/>
            <person name="Benoit I."/>
            <person name="Boyd A."/>
            <person name="Carlson A."/>
            <person name="Copeland A."/>
            <person name="Coutinho P.M."/>
            <person name="de Vries R.P."/>
            <person name="Ferreira P."/>
            <person name="Findley K."/>
            <person name="Foster B."/>
            <person name="Gaskell J."/>
            <person name="Glotzer D."/>
            <person name="Gorecki P."/>
            <person name="Heitman J."/>
            <person name="Hesse C."/>
            <person name="Hori C."/>
            <person name="Igarashi K."/>
            <person name="Jurgens J.A."/>
            <person name="Kallen N."/>
            <person name="Kersten P."/>
            <person name="Kohler A."/>
            <person name="Kuees U."/>
            <person name="Kumar T.K.A."/>
            <person name="Kuo A."/>
            <person name="LaButti K."/>
            <person name="Larrondo L.F."/>
            <person name="Lindquist E."/>
            <person name="Ling A."/>
            <person name="Lombard V."/>
            <person name="Lucas S."/>
            <person name="Lundell T."/>
            <person name="Martin R."/>
            <person name="McLaughlin D.J."/>
            <person name="Morgenstern I."/>
            <person name="Morin E."/>
            <person name="Murat C."/>
            <person name="Nagy L.G."/>
            <person name="Nolan M."/>
            <person name="Ohm R.A."/>
            <person name="Patyshakuliyeva A."/>
            <person name="Rokas A."/>
            <person name="Ruiz-Duenas F.J."/>
            <person name="Sabat G."/>
            <person name="Salamov A."/>
            <person name="Samejima M."/>
            <person name="Schmutz J."/>
            <person name="Slot J.C."/>
            <person name="St John F."/>
            <person name="Stenlid J."/>
            <person name="Sun H."/>
            <person name="Sun S."/>
            <person name="Syed K."/>
            <person name="Tsang A."/>
            <person name="Wiebenga A."/>
            <person name="Young D."/>
            <person name="Pisabarro A."/>
            <person name="Eastwood D.C."/>
            <person name="Martin F."/>
            <person name="Cullen D."/>
            <person name="Grigoriev I.V."/>
            <person name="Hibbett D.S."/>
        </authorList>
    </citation>
    <scope>NUCLEOTIDE SEQUENCE</scope>
    <source>
        <strain evidence="3">FP-58527</strain>
    </source>
</reference>
<organism evidence="2 3">
    <name type="scientific">Fomitopsis schrenkii</name>
    <name type="common">Brown rot fungus</name>
    <dbReference type="NCBI Taxonomy" id="2126942"/>
    <lineage>
        <taxon>Eukaryota</taxon>
        <taxon>Fungi</taxon>
        <taxon>Dikarya</taxon>
        <taxon>Basidiomycota</taxon>
        <taxon>Agaricomycotina</taxon>
        <taxon>Agaricomycetes</taxon>
        <taxon>Polyporales</taxon>
        <taxon>Fomitopsis</taxon>
    </lineage>
</organism>
<dbReference type="HOGENOM" id="CLU_625608_0_0_1"/>
<dbReference type="InParanoid" id="S8DHY7"/>
<evidence type="ECO:0000256" key="1">
    <source>
        <dbReference type="SAM" id="MobiDB-lite"/>
    </source>
</evidence>
<gene>
    <name evidence="2" type="ORF">FOMPIDRAFT_1020960</name>
</gene>
<dbReference type="Proteomes" id="UP000015241">
    <property type="component" value="Unassembled WGS sequence"/>
</dbReference>